<reference evidence="1" key="1">
    <citation type="journal article" date="2015" name="Nature">
        <title>Complex archaea that bridge the gap between prokaryotes and eukaryotes.</title>
        <authorList>
            <person name="Spang A."/>
            <person name="Saw J.H."/>
            <person name="Jorgensen S.L."/>
            <person name="Zaremba-Niedzwiedzka K."/>
            <person name="Martijn J."/>
            <person name="Lind A.E."/>
            <person name="van Eijk R."/>
            <person name="Schleper C."/>
            <person name="Guy L."/>
            <person name="Ettema T.J."/>
        </authorList>
    </citation>
    <scope>NUCLEOTIDE SEQUENCE</scope>
</reference>
<dbReference type="EMBL" id="LAZR01024181">
    <property type="protein sequence ID" value="KKL76030.1"/>
    <property type="molecule type" value="Genomic_DNA"/>
</dbReference>
<comment type="caution">
    <text evidence="1">The sequence shown here is derived from an EMBL/GenBank/DDBJ whole genome shotgun (WGS) entry which is preliminary data.</text>
</comment>
<dbReference type="AlphaFoldDB" id="A0A0F9H321"/>
<accession>A0A0F9H321</accession>
<dbReference type="PROSITE" id="PS51257">
    <property type="entry name" value="PROKAR_LIPOPROTEIN"/>
    <property type="match status" value="1"/>
</dbReference>
<gene>
    <name evidence="1" type="ORF">LCGC14_2048970</name>
</gene>
<proteinExistence type="predicted"/>
<name>A0A0F9H321_9ZZZZ</name>
<organism evidence="1">
    <name type="scientific">marine sediment metagenome</name>
    <dbReference type="NCBI Taxonomy" id="412755"/>
    <lineage>
        <taxon>unclassified sequences</taxon>
        <taxon>metagenomes</taxon>
        <taxon>ecological metagenomes</taxon>
    </lineage>
</organism>
<evidence type="ECO:0000313" key="1">
    <source>
        <dbReference type="EMBL" id="KKL76030.1"/>
    </source>
</evidence>
<protein>
    <submittedName>
        <fullName evidence="1">Uncharacterized protein</fullName>
    </submittedName>
</protein>
<sequence>MKTKILITFIGVALLVSCGTIRKSALKMSVEHVANIQTLEEIGGNIIKAWPAKSGALSAYLGPALQDASKKEIKKIMGDLDKLAAVETDKLKPKQKGEAVGYSARLVRLLGKEVFEKLLPDILGLIKPLL</sequence>